<reference evidence="1 2" key="1">
    <citation type="submission" date="2006-03" db="EMBL/GenBank/DDBJ databases">
        <title>Complete sequence of Shewanella denitrificans OS217.</title>
        <authorList>
            <consortium name="US DOE Joint Genome Institute"/>
            <person name="Copeland A."/>
            <person name="Lucas S."/>
            <person name="Lapidus A."/>
            <person name="Barry K."/>
            <person name="Detter J.C."/>
            <person name="Glavina del Rio T."/>
            <person name="Hammon N."/>
            <person name="Israni S."/>
            <person name="Dalin E."/>
            <person name="Tice H."/>
            <person name="Pitluck S."/>
            <person name="Brettin T."/>
            <person name="Bruce D."/>
            <person name="Han C."/>
            <person name="Tapia R."/>
            <person name="Gilna P."/>
            <person name="Kiss H."/>
            <person name="Schmutz J."/>
            <person name="Larimer F."/>
            <person name="Land M."/>
            <person name="Hauser L."/>
            <person name="Kyrpides N."/>
            <person name="Lykidis A."/>
            <person name="Richardson P."/>
        </authorList>
    </citation>
    <scope>NUCLEOTIDE SEQUENCE [LARGE SCALE GENOMIC DNA]</scope>
    <source>
        <strain evidence="2">OS217 / ATCC BAA-1090 / DSM 15013</strain>
    </source>
</reference>
<evidence type="ECO:0000313" key="1">
    <source>
        <dbReference type="EMBL" id="ABE54238.1"/>
    </source>
</evidence>
<dbReference type="EMBL" id="CP000302">
    <property type="protein sequence ID" value="ABE54238.1"/>
    <property type="molecule type" value="Genomic_DNA"/>
</dbReference>
<dbReference type="RefSeq" id="WP_011495402.1">
    <property type="nucleotide sequence ID" value="NC_007954.1"/>
</dbReference>
<dbReference type="AlphaFoldDB" id="Q12QN8"/>
<gene>
    <name evidence="1" type="ordered locus">Sden_0950</name>
</gene>
<name>Q12QN8_SHEDO</name>
<dbReference type="OrthoDB" id="5770861at2"/>
<proteinExistence type="predicted"/>
<dbReference type="STRING" id="318161.Sden_0950"/>
<protein>
    <submittedName>
        <fullName evidence="1">Uncharacterized protein</fullName>
    </submittedName>
</protein>
<keyword evidence="2" id="KW-1185">Reference proteome</keyword>
<dbReference type="Proteomes" id="UP000001982">
    <property type="component" value="Chromosome"/>
</dbReference>
<accession>Q12QN8</accession>
<organism evidence="1 2">
    <name type="scientific">Shewanella denitrificans (strain OS217 / ATCC BAA-1090 / DSM 15013)</name>
    <dbReference type="NCBI Taxonomy" id="318161"/>
    <lineage>
        <taxon>Bacteria</taxon>
        <taxon>Pseudomonadati</taxon>
        <taxon>Pseudomonadota</taxon>
        <taxon>Gammaproteobacteria</taxon>
        <taxon>Alteromonadales</taxon>
        <taxon>Shewanellaceae</taxon>
        <taxon>Shewanella</taxon>
    </lineage>
</organism>
<dbReference type="KEGG" id="sdn:Sden_0950"/>
<sequence>MSEIISLIERLGASATFGEQTIQQRQLVNDTVGLDEAVKQALLNKDNEALNALMQVRNKIVCAVAIPQDDGGFEAEEQDEAFIIQARQASC</sequence>
<dbReference type="HOGENOM" id="CLU_2425274_0_0_6"/>
<evidence type="ECO:0000313" key="2">
    <source>
        <dbReference type="Proteomes" id="UP000001982"/>
    </source>
</evidence>